<reference evidence="10 11" key="1">
    <citation type="submission" date="2016-10" db="EMBL/GenBank/DDBJ databases">
        <authorList>
            <person name="de Groot N.N."/>
        </authorList>
    </citation>
    <scope>NUCLEOTIDE SEQUENCE [LARGE SCALE GENOMIC DNA]</scope>
    <source>
        <strain evidence="10 11">CGMCC 1.6134</strain>
    </source>
</reference>
<evidence type="ECO:0000313" key="10">
    <source>
        <dbReference type="EMBL" id="SFL55277.1"/>
    </source>
</evidence>
<comment type="similarity">
    <text evidence="3 9">Belongs to the cytochrome c oxidase bacterial subunit 4 family.</text>
</comment>
<comment type="catalytic activity">
    <reaction evidence="1 9">
        <text>2 a quinol + O2 = 2 a quinone + 2 H2O</text>
        <dbReference type="Rhea" id="RHEA:55376"/>
        <dbReference type="ChEBI" id="CHEBI:15377"/>
        <dbReference type="ChEBI" id="CHEBI:15379"/>
        <dbReference type="ChEBI" id="CHEBI:24646"/>
        <dbReference type="ChEBI" id="CHEBI:132124"/>
    </reaction>
</comment>
<dbReference type="STRING" id="266892.SAMN04488054_102117"/>
<evidence type="ECO:0000256" key="7">
    <source>
        <dbReference type="ARBA" id="ARBA00023002"/>
    </source>
</evidence>
<evidence type="ECO:0000256" key="8">
    <source>
        <dbReference type="ARBA" id="ARBA00023136"/>
    </source>
</evidence>
<keyword evidence="11" id="KW-1185">Reference proteome</keyword>
<organism evidence="10 11">
    <name type="scientific">Salibacterium qingdaonense</name>
    <dbReference type="NCBI Taxonomy" id="266892"/>
    <lineage>
        <taxon>Bacteria</taxon>
        <taxon>Bacillati</taxon>
        <taxon>Bacillota</taxon>
        <taxon>Bacilli</taxon>
        <taxon>Bacillales</taxon>
        <taxon>Bacillaceae</taxon>
    </lineage>
</organism>
<gene>
    <name evidence="10" type="ORF">SAMN04488054_102117</name>
</gene>
<dbReference type="Pfam" id="PF03626">
    <property type="entry name" value="COX4_pro"/>
    <property type="match status" value="1"/>
</dbReference>
<sequence length="101" mass="11413">MTEKAFSEHQEYFPWKQILGFCLSIILTVLALLVTFFMSYSRETTIVVIVALASFQLLVQLIMFMHLNELEKSFQIAVVSYGATVAIIVVAGTIWIMESGM</sequence>
<accession>A0A1I4IMI6</accession>
<dbReference type="PANTHER" id="PTHR36835:SF1">
    <property type="entry name" value="CYTOCHROME BO(3) UBIQUINOL OXIDASE SUBUNIT 4"/>
    <property type="match status" value="1"/>
</dbReference>
<keyword evidence="6 9" id="KW-1133">Transmembrane helix</keyword>
<evidence type="ECO:0000256" key="6">
    <source>
        <dbReference type="ARBA" id="ARBA00022989"/>
    </source>
</evidence>
<dbReference type="AlphaFoldDB" id="A0A1I4IMI6"/>
<keyword evidence="5 9" id="KW-0812">Transmembrane</keyword>
<keyword evidence="7 9" id="KW-0560">Oxidoreductase</keyword>
<keyword evidence="8 9" id="KW-0472">Membrane</keyword>
<keyword evidence="4 9" id="KW-1003">Cell membrane</keyword>
<protein>
    <recommendedName>
        <fullName evidence="9">Quinol oxidase subunit 4</fullName>
        <ecNumber evidence="9">1.10.3.-</ecNumber>
    </recommendedName>
</protein>
<evidence type="ECO:0000256" key="3">
    <source>
        <dbReference type="ARBA" id="ARBA00008079"/>
    </source>
</evidence>
<comment type="subcellular location">
    <subcellularLocation>
        <location evidence="2 9">Cell membrane</location>
        <topology evidence="2 9">Multi-pass membrane protein</topology>
    </subcellularLocation>
</comment>
<dbReference type="InterPro" id="IPR050968">
    <property type="entry name" value="Cytochrome_c_oxidase_bac_sub4"/>
</dbReference>
<feature type="transmembrane region" description="Helical" evidence="9">
    <location>
        <begin position="18"/>
        <end position="40"/>
    </location>
</feature>
<dbReference type="EC" id="1.10.3.-" evidence="9"/>
<evidence type="ECO:0000256" key="5">
    <source>
        <dbReference type="ARBA" id="ARBA00022692"/>
    </source>
</evidence>
<comment type="function">
    <text evidence="9">Catalyzes quinol oxidation with the concomitant reduction of oxygen to water.</text>
</comment>
<evidence type="ECO:0000256" key="9">
    <source>
        <dbReference type="RuleBase" id="RU367153"/>
    </source>
</evidence>
<proteinExistence type="inferred from homology"/>
<dbReference type="GO" id="GO:0009319">
    <property type="term" value="C:cytochrome o ubiquinol oxidase complex"/>
    <property type="evidence" value="ECO:0007669"/>
    <property type="project" value="TreeGrafter"/>
</dbReference>
<evidence type="ECO:0000313" key="11">
    <source>
        <dbReference type="Proteomes" id="UP000199668"/>
    </source>
</evidence>
<evidence type="ECO:0000256" key="2">
    <source>
        <dbReference type="ARBA" id="ARBA00004651"/>
    </source>
</evidence>
<dbReference type="GO" id="GO:0019646">
    <property type="term" value="P:aerobic electron transport chain"/>
    <property type="evidence" value="ECO:0007669"/>
    <property type="project" value="TreeGrafter"/>
</dbReference>
<dbReference type="NCBIfam" id="TIGR02901">
    <property type="entry name" value="QoxD"/>
    <property type="match status" value="1"/>
</dbReference>
<name>A0A1I4IMI6_9BACI</name>
<dbReference type="GO" id="GO:0015078">
    <property type="term" value="F:proton transmembrane transporter activity"/>
    <property type="evidence" value="ECO:0007669"/>
    <property type="project" value="TreeGrafter"/>
</dbReference>
<feature type="transmembrane region" description="Helical" evidence="9">
    <location>
        <begin position="46"/>
        <end position="64"/>
    </location>
</feature>
<dbReference type="GO" id="GO:0042773">
    <property type="term" value="P:ATP synthesis coupled electron transport"/>
    <property type="evidence" value="ECO:0007669"/>
    <property type="project" value="UniProtKB-UniRule"/>
</dbReference>
<dbReference type="GO" id="GO:0009486">
    <property type="term" value="F:cytochrome bo3 ubiquinol oxidase activity"/>
    <property type="evidence" value="ECO:0007669"/>
    <property type="project" value="TreeGrafter"/>
</dbReference>
<dbReference type="InterPro" id="IPR014250">
    <property type="entry name" value="QoxD"/>
</dbReference>
<dbReference type="GO" id="GO:0005886">
    <property type="term" value="C:plasma membrane"/>
    <property type="evidence" value="ECO:0007669"/>
    <property type="project" value="UniProtKB-SubCell"/>
</dbReference>
<dbReference type="EMBL" id="FOTY01000002">
    <property type="protein sequence ID" value="SFL55277.1"/>
    <property type="molecule type" value="Genomic_DNA"/>
</dbReference>
<dbReference type="GO" id="GO:0016682">
    <property type="term" value="F:oxidoreductase activity, acting on diphenols and related substances as donors, oxygen as acceptor"/>
    <property type="evidence" value="ECO:0007669"/>
    <property type="project" value="UniProtKB-UniRule"/>
</dbReference>
<dbReference type="InterPro" id="IPR005171">
    <property type="entry name" value="Cyt_c_oxidase_su4_prok"/>
</dbReference>
<dbReference type="GO" id="GO:0015990">
    <property type="term" value="P:electron transport coupled proton transport"/>
    <property type="evidence" value="ECO:0007669"/>
    <property type="project" value="TreeGrafter"/>
</dbReference>
<feature type="transmembrane region" description="Helical" evidence="9">
    <location>
        <begin position="76"/>
        <end position="97"/>
    </location>
</feature>
<dbReference type="Proteomes" id="UP000199668">
    <property type="component" value="Unassembled WGS sequence"/>
</dbReference>
<evidence type="ECO:0000256" key="4">
    <source>
        <dbReference type="ARBA" id="ARBA00022475"/>
    </source>
</evidence>
<dbReference type="RefSeq" id="WP_177195392.1">
    <property type="nucleotide sequence ID" value="NZ_FOTY01000002.1"/>
</dbReference>
<evidence type="ECO:0000256" key="1">
    <source>
        <dbReference type="ARBA" id="ARBA00000725"/>
    </source>
</evidence>
<dbReference type="PANTHER" id="PTHR36835">
    <property type="entry name" value="CYTOCHROME BO(3) UBIQUINOL OXIDASE SUBUNIT 4"/>
    <property type="match status" value="1"/>
</dbReference>